<dbReference type="Proteomes" id="UP000509790">
    <property type="component" value="Chromosome"/>
</dbReference>
<dbReference type="PANTHER" id="PTHR38777:SF1">
    <property type="entry name" value="DNAK SUPPRESSOR PROTEIN"/>
    <property type="match status" value="1"/>
</dbReference>
<keyword evidence="3" id="KW-0862">Zinc</keyword>
<dbReference type="Pfam" id="PF01258">
    <property type="entry name" value="zf-dskA_traR"/>
    <property type="match status" value="1"/>
</dbReference>
<keyword evidence="2" id="KW-0863">Zinc-finger</keyword>
<dbReference type="GO" id="GO:1900378">
    <property type="term" value="P:positive regulation of secondary metabolite biosynthetic process"/>
    <property type="evidence" value="ECO:0007669"/>
    <property type="project" value="TreeGrafter"/>
</dbReference>
<dbReference type="RefSeq" id="WP_010786750.1">
    <property type="nucleotide sequence ID" value="NZ_CP009158.1"/>
</dbReference>
<evidence type="ECO:0000313" key="7">
    <source>
        <dbReference type="EMBL" id="QKY73244.1"/>
    </source>
</evidence>
<protein>
    <submittedName>
        <fullName evidence="7">TraR/DksA family transcriptional regulator</fullName>
    </submittedName>
</protein>
<evidence type="ECO:0000256" key="2">
    <source>
        <dbReference type="ARBA" id="ARBA00022771"/>
    </source>
</evidence>
<dbReference type="PROSITE" id="PS51128">
    <property type="entry name" value="ZF_DKSA_2"/>
    <property type="match status" value="1"/>
</dbReference>
<evidence type="ECO:0000256" key="1">
    <source>
        <dbReference type="ARBA" id="ARBA00022723"/>
    </source>
</evidence>
<accession>A0A084EYJ7</accession>
<reference evidence="7 8" key="1">
    <citation type="submission" date="2019-06" db="EMBL/GenBank/DDBJ databases">
        <title>Complete genome sequence of Haemophilus parasuis HPS412.</title>
        <authorList>
            <person name="Yang S."/>
            <person name="Huang C."/>
        </authorList>
    </citation>
    <scope>NUCLEOTIDE SEQUENCE [LARGE SCALE GENOMIC DNA]</scope>
    <source>
        <strain evidence="7 8">HPS412</strain>
    </source>
</reference>
<dbReference type="KEGG" id="hpas:JL26_03095"/>
<dbReference type="InterPro" id="IPR012783">
    <property type="entry name" value="Znf_C4_TraR"/>
</dbReference>
<dbReference type="InterPro" id="IPR000962">
    <property type="entry name" value="Znf_DskA_TraR"/>
</dbReference>
<feature type="zinc finger region" description="dksA C4-type" evidence="4">
    <location>
        <begin position="35"/>
        <end position="59"/>
    </location>
</feature>
<proteinExistence type="predicted"/>
<dbReference type="OrthoDB" id="962301at2"/>
<dbReference type="GO" id="GO:0008270">
    <property type="term" value="F:zinc ion binding"/>
    <property type="evidence" value="ECO:0007669"/>
    <property type="project" value="UniProtKB-KW"/>
</dbReference>
<dbReference type="EMBL" id="CP041334">
    <property type="protein sequence ID" value="QKY72975.1"/>
    <property type="molecule type" value="Genomic_DNA"/>
</dbReference>
<dbReference type="NCBIfam" id="TIGR02419">
    <property type="entry name" value="C4_traR_proteo"/>
    <property type="match status" value="1"/>
</dbReference>
<dbReference type="PANTHER" id="PTHR38777">
    <property type="entry name" value="FELS-2 PROPHAGE PROTEIN"/>
    <property type="match status" value="1"/>
</dbReference>
<sequence>MKDQIDRANELAEKEREFALAKLRNKPTAYSLTHCEDCDEPIPEARRQNVQGCTRCIDCQQIYEYKQKGYRK</sequence>
<organism evidence="7 8">
    <name type="scientific">Glaesserella parasuis</name>
    <name type="common">Haemophilus parasuis</name>
    <dbReference type="NCBI Taxonomy" id="738"/>
    <lineage>
        <taxon>Bacteria</taxon>
        <taxon>Pseudomonadati</taxon>
        <taxon>Pseudomonadota</taxon>
        <taxon>Gammaproteobacteria</taxon>
        <taxon>Pasteurellales</taxon>
        <taxon>Pasteurellaceae</taxon>
        <taxon>Glaesserella</taxon>
    </lineage>
</organism>
<dbReference type="Gene3D" id="1.20.120.910">
    <property type="entry name" value="DksA, coiled-coil domain"/>
    <property type="match status" value="1"/>
</dbReference>
<gene>
    <name evidence="6" type="ORF">FLK62_06755</name>
    <name evidence="7" type="ORF">FLK62_08330</name>
</gene>
<feature type="domain" description="Zinc finger DksA/TraR C4-type" evidence="5">
    <location>
        <begin position="33"/>
        <end position="65"/>
    </location>
</feature>
<evidence type="ECO:0000313" key="6">
    <source>
        <dbReference type="EMBL" id="QKY72975.1"/>
    </source>
</evidence>
<evidence type="ECO:0000259" key="5">
    <source>
        <dbReference type="Pfam" id="PF01258"/>
    </source>
</evidence>
<keyword evidence="1" id="KW-0479">Metal-binding</keyword>
<evidence type="ECO:0000256" key="4">
    <source>
        <dbReference type="PROSITE-ProRule" id="PRU00510"/>
    </source>
</evidence>
<evidence type="ECO:0000256" key="3">
    <source>
        <dbReference type="ARBA" id="ARBA00022833"/>
    </source>
</evidence>
<dbReference type="AlphaFoldDB" id="A0A084EYJ7"/>
<dbReference type="SUPFAM" id="SSF57716">
    <property type="entry name" value="Glucocorticoid receptor-like (DNA-binding domain)"/>
    <property type="match status" value="1"/>
</dbReference>
<dbReference type="EMBL" id="CP041334">
    <property type="protein sequence ID" value="QKY73244.1"/>
    <property type="molecule type" value="Genomic_DNA"/>
</dbReference>
<name>A0A084EYJ7_GLAPU</name>
<evidence type="ECO:0000313" key="8">
    <source>
        <dbReference type="Proteomes" id="UP000509790"/>
    </source>
</evidence>